<feature type="compositionally biased region" description="Low complexity" evidence="1">
    <location>
        <begin position="13"/>
        <end position="24"/>
    </location>
</feature>
<feature type="compositionally biased region" description="Polar residues" evidence="1">
    <location>
        <begin position="334"/>
        <end position="352"/>
    </location>
</feature>
<organism evidence="2 3">
    <name type="scientific">Rhizoctonia solani</name>
    <dbReference type="NCBI Taxonomy" id="456999"/>
    <lineage>
        <taxon>Eukaryota</taxon>
        <taxon>Fungi</taxon>
        <taxon>Dikarya</taxon>
        <taxon>Basidiomycota</taxon>
        <taxon>Agaricomycotina</taxon>
        <taxon>Agaricomycetes</taxon>
        <taxon>Cantharellales</taxon>
        <taxon>Ceratobasidiaceae</taxon>
        <taxon>Rhizoctonia</taxon>
    </lineage>
</organism>
<accession>A0A0K6G688</accession>
<dbReference type="AlphaFoldDB" id="A0A0K6G688"/>
<dbReference type="EMBL" id="CYGV01001400">
    <property type="protein sequence ID" value="CUA73884.1"/>
    <property type="molecule type" value="Genomic_DNA"/>
</dbReference>
<protein>
    <submittedName>
        <fullName evidence="2">Uncharacterized protein</fullName>
    </submittedName>
</protein>
<reference evidence="2 3" key="1">
    <citation type="submission" date="2015-07" db="EMBL/GenBank/DDBJ databases">
        <authorList>
            <person name="Noorani M."/>
        </authorList>
    </citation>
    <scope>NUCLEOTIDE SEQUENCE [LARGE SCALE GENOMIC DNA]</scope>
    <source>
        <strain evidence="2">BBA 69670</strain>
    </source>
</reference>
<feature type="region of interest" description="Disordered" evidence="1">
    <location>
        <begin position="1"/>
        <end position="26"/>
    </location>
</feature>
<feature type="region of interest" description="Disordered" evidence="1">
    <location>
        <begin position="131"/>
        <end position="161"/>
    </location>
</feature>
<sequence>MNGNPTHIPPNMSGGPPRRSGSSPAVGIVPTITSSLRNVILYNQNALSHAIAQMEAIGDIQNELVSARSAHAQVSKELHICMERNTAQSRQLLQAQDELTVVTRNLHGAREQLGLLESRLASVDGKALAGSGAQQDKASSSTGMATSAAIAAQHSDTPTTKADVLPQASLRVRAIERRFATVLGLPDQVSTMTTDRLLETLTGPNARTTSDERTNQIFAYFKALRDEFDTVVNAAQSYTSRNAMLEATITTIKGLDIGVAPTVAKPIVTDVRTMADKNTALKDSLVDGEIEMDVERTEAARVARKSSSTTPLAQPQPTVPPPIQPPEASRPTAAGSSTPTQITFFPQHTNSPQRKRQRTSTSGGTPEPLPRDDKLHVYIRLVSATYKVRPAGGASGGEGASTGQKELVCKLCE</sequence>
<name>A0A0K6G688_9AGAM</name>
<evidence type="ECO:0000313" key="2">
    <source>
        <dbReference type="EMBL" id="CUA73884.1"/>
    </source>
</evidence>
<evidence type="ECO:0000256" key="1">
    <source>
        <dbReference type="SAM" id="MobiDB-lite"/>
    </source>
</evidence>
<keyword evidence="3" id="KW-1185">Reference proteome</keyword>
<feature type="region of interest" description="Disordered" evidence="1">
    <location>
        <begin position="297"/>
        <end position="374"/>
    </location>
</feature>
<proteinExistence type="predicted"/>
<evidence type="ECO:0000313" key="3">
    <source>
        <dbReference type="Proteomes" id="UP000044841"/>
    </source>
</evidence>
<feature type="compositionally biased region" description="Low complexity" evidence="1">
    <location>
        <begin position="138"/>
        <end position="152"/>
    </location>
</feature>
<gene>
    <name evidence="2" type="ORF">RSOLAG22IIIB_01405</name>
</gene>
<dbReference type="Proteomes" id="UP000044841">
    <property type="component" value="Unassembled WGS sequence"/>
</dbReference>